<sequence length="368" mass="42322">MRFILFIIILVYSPYCLAQQGCETLVTASLQRLLSVLVKNDFNQLQTIINTLKGGCDKNELALRLEITQQLVLQQNTDLSIKAYLDGRYDDILVQRFDDAASKKANEQYRRNPEKYQYFPLNHKVDSLLKLKAQALLSSESYTLNPRETAIVYLFADYIDNFYDELDKTPKKRPIIDKIKEADKMKDAPTIGVHAGIFSPLQRNTAYGVAPAFGLSLMGPFSNLFIPELSYKFRVHEAAPFDMKYKGEIREVSPRSSHFISLGIGYKVYDSGKIIVLPKLNSGLGFIWTGLSESYYQEDEYGNEERNTSYKNINTWQNSIGVASMLHIKRKTYIGLETNYHFIPYSWDSRLKSNIPSHYVSLDLFIRF</sequence>
<keyword evidence="1" id="KW-0732">Signal</keyword>
<organism evidence="2 3">
    <name type="scientific">Sphingobacterium faecale</name>
    <dbReference type="NCBI Taxonomy" id="2803775"/>
    <lineage>
        <taxon>Bacteria</taxon>
        <taxon>Pseudomonadati</taxon>
        <taxon>Bacteroidota</taxon>
        <taxon>Sphingobacteriia</taxon>
        <taxon>Sphingobacteriales</taxon>
        <taxon>Sphingobacteriaceae</taxon>
        <taxon>Sphingobacterium</taxon>
    </lineage>
</organism>
<feature type="signal peptide" evidence="1">
    <location>
        <begin position="1"/>
        <end position="18"/>
    </location>
</feature>
<dbReference type="Proteomes" id="UP000625283">
    <property type="component" value="Unassembled WGS sequence"/>
</dbReference>
<dbReference type="EMBL" id="JAERTY010000002">
    <property type="protein sequence ID" value="MBL1407743.1"/>
    <property type="molecule type" value="Genomic_DNA"/>
</dbReference>
<evidence type="ECO:0000313" key="2">
    <source>
        <dbReference type="EMBL" id="MBL1407743.1"/>
    </source>
</evidence>
<reference evidence="2 3" key="1">
    <citation type="submission" date="2021-01" db="EMBL/GenBank/DDBJ databases">
        <title>C459-1 draft genome sequence.</title>
        <authorList>
            <person name="Zhang X.-F."/>
        </authorList>
    </citation>
    <scope>NUCLEOTIDE SEQUENCE [LARGE SCALE GENOMIC DNA]</scope>
    <source>
        <strain evidence="3">C459-1</strain>
    </source>
</reference>
<gene>
    <name evidence="2" type="ORF">JKG61_03170</name>
</gene>
<keyword evidence="3" id="KW-1185">Reference proteome</keyword>
<dbReference type="RefSeq" id="WP_202101556.1">
    <property type="nucleotide sequence ID" value="NZ_JAERTY010000002.1"/>
</dbReference>
<feature type="chain" id="PRO_5047289581" description="Outer membrane beta-barrel protein" evidence="1">
    <location>
        <begin position="19"/>
        <end position="368"/>
    </location>
</feature>
<comment type="caution">
    <text evidence="2">The sequence shown here is derived from an EMBL/GenBank/DDBJ whole genome shotgun (WGS) entry which is preliminary data.</text>
</comment>
<name>A0ABS1QZ83_9SPHI</name>
<proteinExistence type="predicted"/>
<protein>
    <recommendedName>
        <fullName evidence="4">Outer membrane beta-barrel protein</fullName>
    </recommendedName>
</protein>
<evidence type="ECO:0008006" key="4">
    <source>
        <dbReference type="Google" id="ProtNLM"/>
    </source>
</evidence>
<evidence type="ECO:0000256" key="1">
    <source>
        <dbReference type="SAM" id="SignalP"/>
    </source>
</evidence>
<accession>A0ABS1QZ83</accession>
<evidence type="ECO:0000313" key="3">
    <source>
        <dbReference type="Proteomes" id="UP000625283"/>
    </source>
</evidence>